<dbReference type="EMBL" id="HBED01016119">
    <property type="protein sequence ID" value="CAD8306689.1"/>
    <property type="molecule type" value="Transcribed_RNA"/>
</dbReference>
<accession>A0A7R9Z5K1</accession>
<gene>
    <name evidence="2" type="ORF">TDUB1175_LOCUS8010</name>
</gene>
<evidence type="ECO:0000256" key="1">
    <source>
        <dbReference type="SAM" id="SignalP"/>
    </source>
</evidence>
<name>A0A7R9Z5K1_9STRA</name>
<reference evidence="2" key="1">
    <citation type="submission" date="2021-01" db="EMBL/GenBank/DDBJ databases">
        <authorList>
            <person name="Corre E."/>
            <person name="Pelletier E."/>
            <person name="Niang G."/>
            <person name="Scheremetjew M."/>
            <person name="Finn R."/>
            <person name="Kale V."/>
            <person name="Holt S."/>
            <person name="Cochrane G."/>
            <person name="Meng A."/>
            <person name="Brown T."/>
            <person name="Cohen L."/>
        </authorList>
    </citation>
    <scope>NUCLEOTIDE SEQUENCE</scope>
    <source>
        <strain evidence="2">CCMP147</strain>
    </source>
</reference>
<keyword evidence="1" id="KW-0732">Signal</keyword>
<feature type="signal peptide" evidence="1">
    <location>
        <begin position="1"/>
        <end position="23"/>
    </location>
</feature>
<dbReference type="AlphaFoldDB" id="A0A7R9Z5K1"/>
<protein>
    <submittedName>
        <fullName evidence="2">Uncharacterized protein</fullName>
    </submittedName>
</protein>
<feature type="chain" id="PRO_5031443385" evidence="1">
    <location>
        <begin position="24"/>
        <end position="239"/>
    </location>
</feature>
<evidence type="ECO:0000313" key="2">
    <source>
        <dbReference type="EMBL" id="CAD8306689.1"/>
    </source>
</evidence>
<proteinExistence type="predicted"/>
<sequence>MASWKYFCFAALWLVHVTARAEEDEFDIMEYLEKDSSARLMKNKEPIVPSSPYHEEDPIVVEHIEGERAAHVVKSKGPVTKKIVANGSHSHFCQDGGEKPGCEAMFSLVMWKFADQDVKGKMENKFRSGKTMKVNVDCLKLGMNAAIVGGVVTEGGEMKDIENKRAYAMVINGDAETGEDQISGLSLSGPIDGSCDDYDFDDFKKDSYFDMSQAYVKLCNRRDGEETWLDCLSSAKKVA</sequence>
<organism evidence="2">
    <name type="scientific">Pseudictyota dubia</name>
    <dbReference type="NCBI Taxonomy" id="2749911"/>
    <lineage>
        <taxon>Eukaryota</taxon>
        <taxon>Sar</taxon>
        <taxon>Stramenopiles</taxon>
        <taxon>Ochrophyta</taxon>
        <taxon>Bacillariophyta</taxon>
        <taxon>Mediophyceae</taxon>
        <taxon>Biddulphiophycidae</taxon>
        <taxon>Eupodiscales</taxon>
        <taxon>Odontellaceae</taxon>
        <taxon>Pseudictyota</taxon>
    </lineage>
</organism>